<dbReference type="STRING" id="520762.AN619_21640"/>
<evidence type="ECO:0000313" key="1">
    <source>
        <dbReference type="EMBL" id="KXG74823.1"/>
    </source>
</evidence>
<dbReference type="AlphaFoldDB" id="A0A140L2P8"/>
<proteinExistence type="predicted"/>
<dbReference type="RefSeq" id="WP_068556846.1">
    <property type="nucleotide sequence ID" value="NZ_LOEE01000046.1"/>
</dbReference>
<sequence>MSDRFIHYNGELGLSANGRLLEIIKKVGPEDELIITMDAVESHRAGYILDILRDHGFEVLPKGGHEGEKYHIIAHRKKHN</sequence>
<reference evidence="1 2" key="1">
    <citation type="submission" date="2015-12" db="EMBL/GenBank/DDBJ databases">
        <title>Draft genome sequence of the thermoanaerobe Thermotalea metallivorans, an isolate from the runoff channel of the Great Artesian Basin, Australia.</title>
        <authorList>
            <person name="Patel B.K."/>
        </authorList>
    </citation>
    <scope>NUCLEOTIDE SEQUENCE [LARGE SCALE GENOMIC DNA]</scope>
    <source>
        <strain evidence="1 2">B2-1</strain>
    </source>
</reference>
<evidence type="ECO:0000313" key="2">
    <source>
        <dbReference type="Proteomes" id="UP000070456"/>
    </source>
</evidence>
<name>A0A140L2P8_9FIRM</name>
<keyword evidence="2" id="KW-1185">Reference proteome</keyword>
<gene>
    <name evidence="1" type="ORF">AN619_21640</name>
</gene>
<comment type="caution">
    <text evidence="1">The sequence shown here is derived from an EMBL/GenBank/DDBJ whole genome shotgun (WGS) entry which is preliminary data.</text>
</comment>
<dbReference type="OrthoDB" id="1725415at2"/>
<dbReference type="Proteomes" id="UP000070456">
    <property type="component" value="Unassembled WGS sequence"/>
</dbReference>
<organism evidence="1 2">
    <name type="scientific">Thermotalea metallivorans</name>
    <dbReference type="NCBI Taxonomy" id="520762"/>
    <lineage>
        <taxon>Bacteria</taxon>
        <taxon>Bacillati</taxon>
        <taxon>Bacillota</taxon>
        <taxon>Clostridia</taxon>
        <taxon>Peptostreptococcales</taxon>
        <taxon>Thermotaleaceae</taxon>
        <taxon>Thermotalea</taxon>
    </lineage>
</organism>
<protein>
    <submittedName>
        <fullName evidence="1">Uncharacterized protein</fullName>
    </submittedName>
</protein>
<dbReference type="EMBL" id="LOEE01000046">
    <property type="protein sequence ID" value="KXG74823.1"/>
    <property type="molecule type" value="Genomic_DNA"/>
</dbReference>
<accession>A0A140L2P8</accession>